<dbReference type="HOGENOM" id="CLU_068539_1_1_1"/>
<organism evidence="5 6">
    <name type="scientific">Daphnia pulex</name>
    <name type="common">Water flea</name>
    <dbReference type="NCBI Taxonomy" id="6669"/>
    <lineage>
        <taxon>Eukaryota</taxon>
        <taxon>Metazoa</taxon>
        <taxon>Ecdysozoa</taxon>
        <taxon>Arthropoda</taxon>
        <taxon>Crustacea</taxon>
        <taxon>Branchiopoda</taxon>
        <taxon>Diplostraca</taxon>
        <taxon>Cladocera</taxon>
        <taxon>Anomopoda</taxon>
        <taxon>Daphniidae</taxon>
        <taxon>Daphnia</taxon>
    </lineage>
</organism>
<comment type="subcellular location">
    <subcellularLocation>
        <location evidence="1">Secreted</location>
    </subcellularLocation>
</comment>
<evidence type="ECO:0000256" key="2">
    <source>
        <dbReference type="ARBA" id="ARBA00022525"/>
    </source>
</evidence>
<dbReference type="EMBL" id="GL732622">
    <property type="protein sequence ID" value="EFX70310.1"/>
    <property type="molecule type" value="Genomic_DNA"/>
</dbReference>
<reference evidence="5 6" key="1">
    <citation type="journal article" date="2011" name="Science">
        <title>The ecoresponsive genome of Daphnia pulex.</title>
        <authorList>
            <person name="Colbourne J.K."/>
            <person name="Pfrender M.E."/>
            <person name="Gilbert D."/>
            <person name="Thomas W.K."/>
            <person name="Tucker A."/>
            <person name="Oakley T.H."/>
            <person name="Tokishita S."/>
            <person name="Aerts A."/>
            <person name="Arnold G.J."/>
            <person name="Basu M.K."/>
            <person name="Bauer D.J."/>
            <person name="Caceres C.E."/>
            <person name="Carmel L."/>
            <person name="Casola C."/>
            <person name="Choi J.H."/>
            <person name="Detter J.C."/>
            <person name="Dong Q."/>
            <person name="Dusheyko S."/>
            <person name="Eads B.D."/>
            <person name="Frohlich T."/>
            <person name="Geiler-Samerotte K.A."/>
            <person name="Gerlach D."/>
            <person name="Hatcher P."/>
            <person name="Jogdeo S."/>
            <person name="Krijgsveld J."/>
            <person name="Kriventseva E.V."/>
            <person name="Kultz D."/>
            <person name="Laforsch C."/>
            <person name="Lindquist E."/>
            <person name="Lopez J."/>
            <person name="Manak J.R."/>
            <person name="Muller J."/>
            <person name="Pangilinan J."/>
            <person name="Patwardhan R.P."/>
            <person name="Pitluck S."/>
            <person name="Pritham E.J."/>
            <person name="Rechtsteiner A."/>
            <person name="Rho M."/>
            <person name="Rogozin I.B."/>
            <person name="Sakarya O."/>
            <person name="Salamov A."/>
            <person name="Schaack S."/>
            <person name="Shapiro H."/>
            <person name="Shiga Y."/>
            <person name="Skalitzky C."/>
            <person name="Smith Z."/>
            <person name="Souvorov A."/>
            <person name="Sung W."/>
            <person name="Tang Z."/>
            <person name="Tsuchiya D."/>
            <person name="Tu H."/>
            <person name="Vos H."/>
            <person name="Wang M."/>
            <person name="Wolf Y.I."/>
            <person name="Yamagata H."/>
            <person name="Yamada T."/>
            <person name="Ye Y."/>
            <person name="Shaw J.R."/>
            <person name="Andrews J."/>
            <person name="Crease T.J."/>
            <person name="Tang H."/>
            <person name="Lucas S.M."/>
            <person name="Robertson H.M."/>
            <person name="Bork P."/>
            <person name="Koonin E.V."/>
            <person name="Zdobnov E.M."/>
            <person name="Grigoriev I.V."/>
            <person name="Lynch M."/>
            <person name="Boore J.L."/>
        </authorList>
    </citation>
    <scope>NUCLEOTIDE SEQUENCE [LARGE SCALE GENOMIC DNA]</scope>
</reference>
<proteinExistence type="predicted"/>
<protein>
    <submittedName>
        <fullName evidence="5">C1q-related factor-like protein</fullName>
    </submittedName>
</protein>
<dbReference type="InterPro" id="IPR050822">
    <property type="entry name" value="Cerebellin_Synaptic_Org"/>
</dbReference>
<dbReference type="InterPro" id="IPR008983">
    <property type="entry name" value="Tumour_necrosis_fac-like_dom"/>
</dbReference>
<dbReference type="InterPro" id="IPR001073">
    <property type="entry name" value="C1q_dom"/>
</dbReference>
<dbReference type="Pfam" id="PF00386">
    <property type="entry name" value="C1q"/>
    <property type="match status" value="1"/>
</dbReference>
<dbReference type="AlphaFoldDB" id="E9HD59"/>
<gene>
    <name evidence="5" type="ORF">DAPPUDRAFT_257244</name>
</gene>
<dbReference type="OrthoDB" id="6336985at2759"/>
<dbReference type="GO" id="GO:0005615">
    <property type="term" value="C:extracellular space"/>
    <property type="evidence" value="ECO:0000318"/>
    <property type="project" value="GO_Central"/>
</dbReference>
<evidence type="ECO:0000313" key="5">
    <source>
        <dbReference type="EMBL" id="EFX70310.1"/>
    </source>
</evidence>
<dbReference type="SMART" id="SM00110">
    <property type="entry name" value="C1Q"/>
    <property type="match status" value="1"/>
</dbReference>
<dbReference type="InParanoid" id="E9HD59"/>
<dbReference type="eggNOG" id="ENOG502RYFB">
    <property type="taxonomic scope" value="Eukaryota"/>
</dbReference>
<evidence type="ECO:0000256" key="3">
    <source>
        <dbReference type="ARBA" id="ARBA00022729"/>
    </source>
</evidence>
<keyword evidence="3" id="KW-0732">Signal</keyword>
<sequence>MSDAFTKEKTPLPFKAWINVGKGMDLSTGKFTAPRTGFYFFSFTGLAEFPLASTYKNLGVRLVLDGTTVGNAWVSEQHTIKDQSSPLTLQSILYLKSGQKVWLEINSISTSVKLYGGLYTHFTGFLLEEEEMSL</sequence>
<dbReference type="KEGG" id="dpx:DAPPUDRAFT_257244"/>
<name>E9HD59_DAPPU</name>
<evidence type="ECO:0000256" key="1">
    <source>
        <dbReference type="ARBA" id="ARBA00004613"/>
    </source>
</evidence>
<dbReference type="SUPFAM" id="SSF49842">
    <property type="entry name" value="TNF-like"/>
    <property type="match status" value="1"/>
</dbReference>
<dbReference type="Proteomes" id="UP000000305">
    <property type="component" value="Unassembled WGS sequence"/>
</dbReference>
<dbReference type="PROSITE" id="PS50871">
    <property type="entry name" value="C1Q"/>
    <property type="match status" value="1"/>
</dbReference>
<dbReference type="Gene3D" id="2.60.120.40">
    <property type="match status" value="1"/>
</dbReference>
<dbReference type="PANTHER" id="PTHR22923">
    <property type="entry name" value="CEREBELLIN-RELATED"/>
    <property type="match status" value="1"/>
</dbReference>
<evidence type="ECO:0000313" key="6">
    <source>
        <dbReference type="Proteomes" id="UP000000305"/>
    </source>
</evidence>
<dbReference type="PANTHER" id="PTHR22923:SF62">
    <property type="entry name" value="CVP18"/>
    <property type="match status" value="1"/>
</dbReference>
<keyword evidence="6" id="KW-1185">Reference proteome</keyword>
<evidence type="ECO:0000259" key="4">
    <source>
        <dbReference type="PROSITE" id="PS50871"/>
    </source>
</evidence>
<accession>E9HD59</accession>
<keyword evidence="2" id="KW-0964">Secreted</keyword>
<feature type="domain" description="C1q" evidence="4">
    <location>
        <begin position="1"/>
        <end position="133"/>
    </location>
</feature>